<keyword evidence="2" id="KW-0732">Signal</keyword>
<sequence length="164" mass="17961">MKFPTKSLLAATAALALLAGAPAMAQGQHKADGPRHEQMAKRTAERHTQLKAALKLTPAQEAAWERYVSAHQRPQRATPPDREAWAKLTTPQRLDQMQAKKAERDAHMSQAMDATRSLYAALDAEQQKVFDSQAPMAGMGMGGKHRGERGMHGEHRHGGMRHGG</sequence>
<feature type="chain" id="PRO_5047540858" evidence="2">
    <location>
        <begin position="26"/>
        <end position="164"/>
    </location>
</feature>
<feature type="signal peptide" evidence="2">
    <location>
        <begin position="1"/>
        <end position="25"/>
    </location>
</feature>
<dbReference type="Proteomes" id="UP001596501">
    <property type="component" value="Unassembled WGS sequence"/>
</dbReference>
<dbReference type="EMBL" id="JBHTCA010000005">
    <property type="protein sequence ID" value="MFC7409118.1"/>
    <property type="molecule type" value="Genomic_DNA"/>
</dbReference>
<gene>
    <name evidence="3" type="ORF">ACFQPB_09625</name>
</gene>
<evidence type="ECO:0000313" key="3">
    <source>
        <dbReference type="EMBL" id="MFC7409118.1"/>
    </source>
</evidence>
<evidence type="ECO:0000256" key="2">
    <source>
        <dbReference type="SAM" id="SignalP"/>
    </source>
</evidence>
<reference evidence="4" key="1">
    <citation type="journal article" date="2019" name="Int. J. Syst. Evol. Microbiol.">
        <title>The Global Catalogue of Microorganisms (GCM) 10K type strain sequencing project: providing services to taxonomists for standard genome sequencing and annotation.</title>
        <authorList>
            <consortium name="The Broad Institute Genomics Platform"/>
            <consortium name="The Broad Institute Genome Sequencing Center for Infectious Disease"/>
            <person name="Wu L."/>
            <person name="Ma J."/>
        </authorList>
    </citation>
    <scope>NUCLEOTIDE SEQUENCE [LARGE SCALE GENOMIC DNA]</scope>
    <source>
        <strain evidence="4">CGMCC 1.12371</strain>
    </source>
</reference>
<accession>A0ABW2QP57</accession>
<dbReference type="Pfam" id="PF07813">
    <property type="entry name" value="LTXXQ"/>
    <property type="match status" value="1"/>
</dbReference>
<feature type="compositionally biased region" description="Basic and acidic residues" evidence="1">
    <location>
        <begin position="148"/>
        <end position="157"/>
    </location>
</feature>
<comment type="caution">
    <text evidence="3">The sequence shown here is derived from an EMBL/GenBank/DDBJ whole genome shotgun (WGS) entry which is preliminary data.</text>
</comment>
<dbReference type="InterPro" id="IPR012899">
    <property type="entry name" value="LTXXQ"/>
</dbReference>
<name>A0ABW2QP57_9BURK</name>
<organism evidence="3 4">
    <name type="scientific">Hydrogenophaga atypica</name>
    <dbReference type="NCBI Taxonomy" id="249409"/>
    <lineage>
        <taxon>Bacteria</taxon>
        <taxon>Pseudomonadati</taxon>
        <taxon>Pseudomonadota</taxon>
        <taxon>Betaproteobacteria</taxon>
        <taxon>Burkholderiales</taxon>
        <taxon>Comamonadaceae</taxon>
        <taxon>Hydrogenophaga</taxon>
    </lineage>
</organism>
<protein>
    <submittedName>
        <fullName evidence="3">Spy/CpxP family protein refolding chaperone</fullName>
    </submittedName>
</protein>
<feature type="region of interest" description="Disordered" evidence="1">
    <location>
        <begin position="141"/>
        <end position="164"/>
    </location>
</feature>
<proteinExistence type="predicted"/>
<keyword evidence="4" id="KW-1185">Reference proteome</keyword>
<dbReference type="RefSeq" id="WP_382222369.1">
    <property type="nucleotide sequence ID" value="NZ_JBHTCA010000005.1"/>
</dbReference>
<evidence type="ECO:0000256" key="1">
    <source>
        <dbReference type="SAM" id="MobiDB-lite"/>
    </source>
</evidence>
<evidence type="ECO:0000313" key="4">
    <source>
        <dbReference type="Proteomes" id="UP001596501"/>
    </source>
</evidence>